<evidence type="ECO:0000313" key="2">
    <source>
        <dbReference type="EMBL" id="CDO76577.1"/>
    </source>
</evidence>
<reference evidence="2" key="1">
    <citation type="submission" date="2014-01" db="EMBL/GenBank/DDBJ databases">
        <title>The genome of the white-rot fungus Pycnoporus cinnabarinus: a basidiomycete model with a versatile arsenal for lignocellulosic biomass breakdown.</title>
        <authorList>
            <person name="Levasseur A."/>
            <person name="Lomascolo A."/>
            <person name="Ruiz-Duenas F.J."/>
            <person name="Uzan E."/>
            <person name="Piumi F."/>
            <person name="Kues U."/>
            <person name="Ram A.F.J."/>
            <person name="Murat C."/>
            <person name="Haon M."/>
            <person name="Benoit I."/>
            <person name="Arfi Y."/>
            <person name="Chevret D."/>
            <person name="Drula E."/>
            <person name="Kwon M.J."/>
            <person name="Gouret P."/>
            <person name="Lesage-Meessen L."/>
            <person name="Lombard V."/>
            <person name="Mariette J."/>
            <person name="Noirot C."/>
            <person name="Park J."/>
            <person name="Patyshakuliyeva A."/>
            <person name="Wieneger R.A.B."/>
            <person name="Wosten H.A.B."/>
            <person name="Martin F."/>
            <person name="Coutinho P.M."/>
            <person name="de Vries R."/>
            <person name="Martinez A.T."/>
            <person name="Klopp C."/>
            <person name="Pontarotti P."/>
            <person name="Henrissat B."/>
            <person name="Record E."/>
        </authorList>
    </citation>
    <scope>NUCLEOTIDE SEQUENCE [LARGE SCALE GENOMIC DNA]</scope>
    <source>
        <strain evidence="2">BRFM137</strain>
    </source>
</reference>
<dbReference type="OrthoDB" id="5419821at2759"/>
<dbReference type="STRING" id="5643.A0A060SPU8"/>
<feature type="region of interest" description="Disordered" evidence="1">
    <location>
        <begin position="191"/>
        <end position="301"/>
    </location>
</feature>
<evidence type="ECO:0000313" key="3">
    <source>
        <dbReference type="Proteomes" id="UP000029665"/>
    </source>
</evidence>
<protein>
    <submittedName>
        <fullName evidence="2">Uncharacterized protein</fullName>
    </submittedName>
</protein>
<proteinExistence type="predicted"/>
<dbReference type="HOGENOM" id="CLU_612718_0_0_1"/>
<organism evidence="2 3">
    <name type="scientific">Pycnoporus cinnabarinus</name>
    <name type="common">Cinnabar-red polypore</name>
    <name type="synonym">Trametes cinnabarina</name>
    <dbReference type="NCBI Taxonomy" id="5643"/>
    <lineage>
        <taxon>Eukaryota</taxon>
        <taxon>Fungi</taxon>
        <taxon>Dikarya</taxon>
        <taxon>Basidiomycota</taxon>
        <taxon>Agaricomycotina</taxon>
        <taxon>Agaricomycetes</taxon>
        <taxon>Polyporales</taxon>
        <taxon>Polyporaceae</taxon>
        <taxon>Trametes</taxon>
    </lineage>
</organism>
<name>A0A060SPU8_PYCCI</name>
<dbReference type="AlphaFoldDB" id="A0A060SPU8"/>
<sequence length="447" mass="47863">MQAIPGPRPTLIREVQSLVLGDGGFGEDLQWGHDRGRDFACVATIIHLIDIHPTLSFPTAARLEKWLSSTIPVPAKMREAVLETFQIFVALVKDKKYNSAFGGPARVSPIEFTMIGVLIHRLRKTHSLKQLFSAICLLRADVRKKHVDIRSNQKVANTMFNFLNEELDDIKVVGDGKRDMSASIAIKPYMNRSLSSTVRPQSPHSPSGEKRRRQQQTASSDSEAEAVPRKRPSLPGTLSSAKTIVSTRAKATNSKKNKSTAGAAASTSKAAGKTPAGSTKTASASKKTTGHAHAAASKSSAAAVTTVKVNSGRLTTRTTRTSAIAAADSLALAQISASSTMSLLTSAPQSLLDEPIAKQERAGSDRMDEDPETATLPGEQVSITPAANKHGLVAQNSGPALQPNNAQVWRLLGHTALLMLSANMPSSGHDSRQRGSKFYYPIQINSH</sequence>
<gene>
    <name evidence="2" type="ORF">BN946_scf184950.g3</name>
</gene>
<feature type="compositionally biased region" description="Polar residues" evidence="1">
    <location>
        <begin position="236"/>
        <end position="252"/>
    </location>
</feature>
<comment type="caution">
    <text evidence="2">The sequence shown here is derived from an EMBL/GenBank/DDBJ whole genome shotgun (WGS) entry which is preliminary data.</text>
</comment>
<dbReference type="EMBL" id="CCBP010000390">
    <property type="protein sequence ID" value="CDO76577.1"/>
    <property type="molecule type" value="Genomic_DNA"/>
</dbReference>
<feature type="compositionally biased region" description="Low complexity" evidence="1">
    <location>
        <begin position="259"/>
        <end position="301"/>
    </location>
</feature>
<accession>A0A060SPU8</accession>
<dbReference type="Proteomes" id="UP000029665">
    <property type="component" value="Unassembled WGS sequence"/>
</dbReference>
<dbReference type="OMA" id="RFNTETY"/>
<feature type="compositionally biased region" description="Polar residues" evidence="1">
    <location>
        <begin position="192"/>
        <end position="205"/>
    </location>
</feature>
<keyword evidence="3" id="KW-1185">Reference proteome</keyword>
<evidence type="ECO:0000256" key="1">
    <source>
        <dbReference type="SAM" id="MobiDB-lite"/>
    </source>
</evidence>